<dbReference type="Pfam" id="PF01266">
    <property type="entry name" value="DAO"/>
    <property type="match status" value="1"/>
</dbReference>
<dbReference type="SUPFAM" id="SSF51905">
    <property type="entry name" value="FAD/NAD(P)-binding domain"/>
    <property type="match status" value="1"/>
</dbReference>
<name>A0A381PNH2_9ZZZZ</name>
<protein>
    <recommendedName>
        <fullName evidence="1">FAD dependent oxidoreductase domain-containing protein</fullName>
    </recommendedName>
</protein>
<organism evidence="2">
    <name type="scientific">marine metagenome</name>
    <dbReference type="NCBI Taxonomy" id="408172"/>
    <lineage>
        <taxon>unclassified sequences</taxon>
        <taxon>metagenomes</taxon>
        <taxon>ecological metagenomes</taxon>
    </lineage>
</organism>
<dbReference type="Gene3D" id="3.50.50.60">
    <property type="entry name" value="FAD/NAD(P)-binding domain"/>
    <property type="match status" value="1"/>
</dbReference>
<evidence type="ECO:0000313" key="2">
    <source>
        <dbReference type="EMBL" id="SUZ67013.1"/>
    </source>
</evidence>
<dbReference type="InterPro" id="IPR006076">
    <property type="entry name" value="FAD-dep_OxRdtase"/>
</dbReference>
<dbReference type="GO" id="GO:0005737">
    <property type="term" value="C:cytoplasm"/>
    <property type="evidence" value="ECO:0007669"/>
    <property type="project" value="TreeGrafter"/>
</dbReference>
<dbReference type="EMBL" id="UINC01001000">
    <property type="protein sequence ID" value="SUZ67013.1"/>
    <property type="molecule type" value="Genomic_DNA"/>
</dbReference>
<feature type="domain" description="FAD dependent oxidoreductase" evidence="1">
    <location>
        <begin position="37"/>
        <end position="382"/>
    </location>
</feature>
<reference evidence="2" key="1">
    <citation type="submission" date="2018-05" db="EMBL/GenBank/DDBJ databases">
        <authorList>
            <person name="Lanie J.A."/>
            <person name="Ng W.-L."/>
            <person name="Kazmierczak K.M."/>
            <person name="Andrzejewski T.M."/>
            <person name="Davidsen T.M."/>
            <person name="Wayne K.J."/>
            <person name="Tettelin H."/>
            <person name="Glass J.I."/>
            <person name="Rusch D."/>
            <person name="Podicherti R."/>
            <person name="Tsui H.-C.T."/>
            <person name="Winkler M.E."/>
        </authorList>
    </citation>
    <scope>NUCLEOTIDE SEQUENCE</scope>
</reference>
<gene>
    <name evidence="2" type="ORF">METZ01_LOCUS19867</name>
</gene>
<dbReference type="InterPro" id="IPR036188">
    <property type="entry name" value="FAD/NAD-bd_sf"/>
</dbReference>
<accession>A0A381PNH2</accession>
<dbReference type="AlphaFoldDB" id="A0A381PNH2"/>
<dbReference type="PANTHER" id="PTHR13847:SF281">
    <property type="entry name" value="FAD DEPENDENT OXIDOREDUCTASE DOMAIN-CONTAINING PROTEIN"/>
    <property type="match status" value="1"/>
</dbReference>
<evidence type="ECO:0000259" key="1">
    <source>
        <dbReference type="Pfam" id="PF01266"/>
    </source>
</evidence>
<sequence>MFLKKTIETSEHAESYYAASGSWQTDYPELEGELSVDVVIIGGGFSGVSTAVELCEKGYKVALVEANRISWGASGRNGGQLIGGMGHNPDSFIRTIGRDGVEAIYQMGDEGVDIVKERIEKYGIDCDLKWGYCEAGLRPRHLRAYKKWADEDEDIQLLDKSQLGEFINSDLYLGGYYKSNWGHLHPLNLCLGEAKAAENMGARIFEQSTVKKITYGNNPAVYTEKGTVKANYVVVCGNAYLGNLVPHLDARVLPATSCIIATEPLTDEQIDQSLRKDVAVCDSRTALDYYRLSADKRMLFGGLSNYTGLEPSNVVAIMRAKMEKVFPVLANACIEYKWSGQMAVIFRRMPVMGQLEGNVLYVGGYSGHGVAPTHIMGRVLAEAVAGNRKRFDIMSKISHFPWPGGKLLRRPAMAAGMMFYKLIDMF</sequence>
<dbReference type="Gene3D" id="3.30.9.10">
    <property type="entry name" value="D-Amino Acid Oxidase, subunit A, domain 2"/>
    <property type="match status" value="1"/>
</dbReference>
<dbReference type="PANTHER" id="PTHR13847">
    <property type="entry name" value="SARCOSINE DEHYDROGENASE-RELATED"/>
    <property type="match status" value="1"/>
</dbReference>
<proteinExistence type="predicted"/>